<feature type="compositionally biased region" description="Low complexity" evidence="1">
    <location>
        <begin position="189"/>
        <end position="204"/>
    </location>
</feature>
<name>A0ABQ8TUH0_PERAM</name>
<proteinExistence type="predicted"/>
<protein>
    <submittedName>
        <fullName evidence="2">Uncharacterized protein</fullName>
    </submittedName>
</protein>
<organism evidence="2 3">
    <name type="scientific">Periplaneta americana</name>
    <name type="common">American cockroach</name>
    <name type="synonym">Blatta americana</name>
    <dbReference type="NCBI Taxonomy" id="6978"/>
    <lineage>
        <taxon>Eukaryota</taxon>
        <taxon>Metazoa</taxon>
        <taxon>Ecdysozoa</taxon>
        <taxon>Arthropoda</taxon>
        <taxon>Hexapoda</taxon>
        <taxon>Insecta</taxon>
        <taxon>Pterygota</taxon>
        <taxon>Neoptera</taxon>
        <taxon>Polyneoptera</taxon>
        <taxon>Dictyoptera</taxon>
        <taxon>Blattodea</taxon>
        <taxon>Blattoidea</taxon>
        <taxon>Blattidae</taxon>
        <taxon>Blattinae</taxon>
        <taxon>Periplaneta</taxon>
    </lineage>
</organism>
<feature type="compositionally biased region" description="Low complexity" evidence="1">
    <location>
        <begin position="90"/>
        <end position="105"/>
    </location>
</feature>
<feature type="compositionally biased region" description="Polar residues" evidence="1">
    <location>
        <begin position="47"/>
        <end position="56"/>
    </location>
</feature>
<feature type="compositionally biased region" description="Polar residues" evidence="1">
    <location>
        <begin position="205"/>
        <end position="225"/>
    </location>
</feature>
<evidence type="ECO:0000256" key="1">
    <source>
        <dbReference type="SAM" id="MobiDB-lite"/>
    </source>
</evidence>
<reference evidence="2 3" key="1">
    <citation type="journal article" date="2022" name="Allergy">
        <title>Genome assembly and annotation of Periplaneta americana reveal a comprehensive cockroach allergen profile.</title>
        <authorList>
            <person name="Wang L."/>
            <person name="Xiong Q."/>
            <person name="Saelim N."/>
            <person name="Wang L."/>
            <person name="Nong W."/>
            <person name="Wan A.T."/>
            <person name="Shi M."/>
            <person name="Liu X."/>
            <person name="Cao Q."/>
            <person name="Hui J.H.L."/>
            <person name="Sookrung N."/>
            <person name="Leung T.F."/>
            <person name="Tungtrongchitr A."/>
            <person name="Tsui S.K.W."/>
        </authorList>
    </citation>
    <scope>NUCLEOTIDE SEQUENCE [LARGE SCALE GENOMIC DNA]</scope>
    <source>
        <strain evidence="2">PWHHKU_190912</strain>
    </source>
</reference>
<accession>A0ABQ8TUH0</accession>
<feature type="region of interest" description="Disordered" evidence="1">
    <location>
        <begin position="284"/>
        <end position="303"/>
    </location>
</feature>
<keyword evidence="3" id="KW-1185">Reference proteome</keyword>
<comment type="caution">
    <text evidence="2">The sequence shown here is derived from an EMBL/GenBank/DDBJ whole genome shotgun (WGS) entry which is preliminary data.</text>
</comment>
<feature type="compositionally biased region" description="Basic and acidic residues" evidence="1">
    <location>
        <begin position="57"/>
        <end position="70"/>
    </location>
</feature>
<feature type="compositionally biased region" description="Polar residues" evidence="1">
    <location>
        <begin position="287"/>
        <end position="303"/>
    </location>
</feature>
<dbReference type="EMBL" id="JAJSOF020000003">
    <property type="protein sequence ID" value="KAJ4450357.1"/>
    <property type="molecule type" value="Genomic_DNA"/>
</dbReference>
<feature type="compositionally biased region" description="Basic and acidic residues" evidence="1">
    <location>
        <begin position="32"/>
        <end position="46"/>
    </location>
</feature>
<feature type="compositionally biased region" description="Polar residues" evidence="1">
    <location>
        <begin position="154"/>
        <end position="188"/>
    </location>
</feature>
<evidence type="ECO:0000313" key="2">
    <source>
        <dbReference type="EMBL" id="KAJ4450357.1"/>
    </source>
</evidence>
<dbReference type="Proteomes" id="UP001148838">
    <property type="component" value="Unassembled WGS sequence"/>
</dbReference>
<feature type="region of interest" description="Disordered" evidence="1">
    <location>
        <begin position="32"/>
        <end position="263"/>
    </location>
</feature>
<evidence type="ECO:0000313" key="3">
    <source>
        <dbReference type="Proteomes" id="UP001148838"/>
    </source>
</evidence>
<gene>
    <name evidence="2" type="ORF">ANN_01778</name>
</gene>
<sequence length="446" mass="48581">MDLRVVGYDDREWINLAQDRDQWRAYERESFKTKRAQNENKEEKVSHQTTLVTTNEHSFRDRQGVSDVREVTIVTRRSTDVPPPPPPMPTSESESSGSPWKPSSPALSFASSGKASLNGRPPSCPTPDYDTSSSSSMSSPSASLIIVNKKPPVSHNSSPVKPSLNHNSSSYSHVNTNAKPLLNPQSRVSASSTKTSTPPSQTAAKNSDSVEMQSIESFTLTNPHSTKPKPPETYFVPVRNKTKPQNPSDSTRRDNKQAGKQRPVSITIGEYPSGVERRVPTRFDFLPTNTTDGKKTSVSSDGSNITCQLQSELAQTLSRSNLRKQTDLQEPLQNGISKETSSAKGVVTISVNCPPPVKNHSLPKPPTGYINAVPSKSHMVNGTNKVHIESNNNSRSKISIVSSENKAQVPPTIKPAIRNAADKLAKSLGNSNRVTITLPNSVEAKE</sequence>
<feature type="compositionally biased region" description="Low complexity" evidence="1">
    <location>
        <begin position="126"/>
        <end position="143"/>
    </location>
</feature>